<evidence type="ECO:0008006" key="2">
    <source>
        <dbReference type="Google" id="ProtNLM"/>
    </source>
</evidence>
<organism evidence="1">
    <name type="scientific">hydrothermal vent metagenome</name>
    <dbReference type="NCBI Taxonomy" id="652676"/>
    <lineage>
        <taxon>unclassified sequences</taxon>
        <taxon>metagenomes</taxon>
        <taxon>ecological metagenomes</taxon>
    </lineage>
</organism>
<sequence>MHLKAATTERRAIKRPPLLLFCILLLLSACSSTHPLATTPNVYLNIADYPAQEMMQAKQTTTPDIIYVTDRLAELNKKGDLVFGAKRSSAMVVGKVTVQYGDGTSWEDLIAASQTQKRKKKINLEILKTEILVKFPKTPLPFTEENGVATILEPGASLYAQKEAKFQTIMAQNLAQAKRKEVVLFIHGFNNDFRDAGLSLADMWHFTGRVGVPIFYTWPAASGGLFGYFKDRESGEFTIFHLKELLRMLSRTRGLERIHIIAHSRGTDIAVTALRELIIEARGAGIRPLEKYKVENLILAAPDLDFDIFRQRIVAENIGIAFGRITIYMNRNDSALGLSQFLMSGLRLGRLGNENLGVQESKVLGNVKNVNFIHVEGVSGFFGHDYYRSHPGVLSDIAVLIRERAAPGSKYRPLTHEAGPFWVLQKDYLLQK</sequence>
<dbReference type="EMBL" id="UOED01000067">
    <property type="protein sequence ID" value="VAV91387.1"/>
    <property type="molecule type" value="Genomic_DNA"/>
</dbReference>
<dbReference type="SUPFAM" id="SSF53474">
    <property type="entry name" value="alpha/beta-Hydrolases"/>
    <property type="match status" value="1"/>
</dbReference>
<gene>
    <name evidence="1" type="ORF">MNBD_ALPHA02-2181</name>
</gene>
<dbReference type="Gene3D" id="3.40.50.1820">
    <property type="entry name" value="alpha/beta hydrolase"/>
    <property type="match status" value="1"/>
</dbReference>
<dbReference type="InterPro" id="IPR029058">
    <property type="entry name" value="AB_hydrolase_fold"/>
</dbReference>
<dbReference type="Pfam" id="PF05990">
    <property type="entry name" value="DUF900"/>
    <property type="match status" value="1"/>
</dbReference>
<reference evidence="1" key="1">
    <citation type="submission" date="2018-06" db="EMBL/GenBank/DDBJ databases">
        <authorList>
            <person name="Zhirakovskaya E."/>
        </authorList>
    </citation>
    <scope>NUCLEOTIDE SEQUENCE</scope>
</reference>
<name>A0A3B0RHT9_9ZZZZ</name>
<dbReference type="PANTHER" id="PTHR36513:SF1">
    <property type="entry name" value="TRANSMEMBRANE PROTEIN"/>
    <property type="match status" value="1"/>
</dbReference>
<dbReference type="PANTHER" id="PTHR36513">
    <property type="entry name" value="ABC TRANSMEMBRANE TYPE-1 DOMAIN-CONTAINING PROTEIN"/>
    <property type="match status" value="1"/>
</dbReference>
<dbReference type="PROSITE" id="PS51257">
    <property type="entry name" value="PROKAR_LIPOPROTEIN"/>
    <property type="match status" value="1"/>
</dbReference>
<dbReference type="AlphaFoldDB" id="A0A3B0RHT9"/>
<evidence type="ECO:0000313" key="1">
    <source>
        <dbReference type="EMBL" id="VAV91387.1"/>
    </source>
</evidence>
<accession>A0A3B0RHT9</accession>
<dbReference type="InterPro" id="IPR010297">
    <property type="entry name" value="DUF900_hydrolase"/>
</dbReference>
<protein>
    <recommendedName>
        <fullName evidence="2">Alpha/beta hydrolase</fullName>
    </recommendedName>
</protein>
<proteinExistence type="predicted"/>